<dbReference type="Pfam" id="PF25885">
    <property type="entry name" value="HH_EMRA"/>
    <property type="match status" value="1"/>
</dbReference>
<evidence type="ECO:0000259" key="12">
    <source>
        <dbReference type="Pfam" id="PF25963"/>
    </source>
</evidence>
<feature type="domain" description="Multidrug export protein EmrA/FarA alpha-helical hairpin" evidence="11">
    <location>
        <begin position="111"/>
        <end position="231"/>
    </location>
</feature>
<evidence type="ECO:0000256" key="7">
    <source>
        <dbReference type="ARBA" id="ARBA00022989"/>
    </source>
</evidence>
<comment type="subcellular location">
    <subcellularLocation>
        <location evidence="1">Cell inner membrane</location>
        <topology evidence="1">Single-pass membrane protein</topology>
    </subcellularLocation>
</comment>
<dbReference type="GO" id="GO:0046677">
    <property type="term" value="P:response to antibiotic"/>
    <property type="evidence" value="ECO:0007669"/>
    <property type="project" value="UniProtKB-ARBA"/>
</dbReference>
<organism evidence="13 14">
    <name type="scientific">Glaciimonas immobilis</name>
    <dbReference type="NCBI Taxonomy" id="728004"/>
    <lineage>
        <taxon>Bacteria</taxon>
        <taxon>Pseudomonadati</taxon>
        <taxon>Pseudomonadota</taxon>
        <taxon>Betaproteobacteria</taxon>
        <taxon>Burkholderiales</taxon>
        <taxon>Oxalobacteraceae</taxon>
        <taxon>Glaciimonas</taxon>
    </lineage>
</organism>
<evidence type="ECO:0000256" key="6">
    <source>
        <dbReference type="ARBA" id="ARBA00022692"/>
    </source>
</evidence>
<evidence type="ECO:0000256" key="9">
    <source>
        <dbReference type="SAM" id="MobiDB-lite"/>
    </source>
</evidence>
<dbReference type="Proteomes" id="UP000571084">
    <property type="component" value="Unassembled WGS sequence"/>
</dbReference>
<evidence type="ECO:0000256" key="4">
    <source>
        <dbReference type="ARBA" id="ARBA00022475"/>
    </source>
</evidence>
<feature type="region of interest" description="Disordered" evidence="9">
    <location>
        <begin position="1"/>
        <end position="24"/>
    </location>
</feature>
<feature type="transmembrane region" description="Helical" evidence="10">
    <location>
        <begin position="38"/>
        <end position="59"/>
    </location>
</feature>
<gene>
    <name evidence="13" type="ORF">HNR39_000696</name>
</gene>
<keyword evidence="5" id="KW-0997">Cell inner membrane</keyword>
<evidence type="ECO:0000256" key="8">
    <source>
        <dbReference type="ARBA" id="ARBA00023136"/>
    </source>
</evidence>
<evidence type="ECO:0000256" key="3">
    <source>
        <dbReference type="ARBA" id="ARBA00022448"/>
    </source>
</evidence>
<dbReference type="AlphaFoldDB" id="A0A840RPF2"/>
<evidence type="ECO:0000256" key="10">
    <source>
        <dbReference type="SAM" id="Phobius"/>
    </source>
</evidence>
<sequence>MNTPNQTPQDTTNAATPSSAAVPDIAQPIETKGKRRGLLIAFTTLLVIALIAYGIWWAIFARHFESTDDAYVSGNVVQVTPQVSGTVIAINADDTELVHAGNPLIKLDQADAKVALDQSEAQLAQTVREVRTLFVNNSALNANVTARRAEVEKARADLGRRQQLIATGAVSKEELEHAKVALQGAEAALVATSEQLASNRVLTDKTTVSEHPNVLRAAAQVRTMYLNFARTTLPAPITGYIAKRSVQVGQRVAAGTTLLSIVPLNALWVDANFKEVQISNMRIGQPVTLVSDLYGSKIEYHGTVLGLAAGTGSAFALLPAQNASGNWIKIVQRIPVRITLDPKDLETHPLRIGVSMDVKVDIAKTEGTSLTSGAETRTAPMYQTEVFDKSGEEADAIISRIIATNNNSASGNSAAVVAH</sequence>
<comment type="caution">
    <text evidence="13">The sequence shown here is derived from an EMBL/GenBank/DDBJ whole genome shotgun (WGS) entry which is preliminary data.</text>
</comment>
<evidence type="ECO:0000313" key="14">
    <source>
        <dbReference type="Proteomes" id="UP000571084"/>
    </source>
</evidence>
<evidence type="ECO:0000259" key="11">
    <source>
        <dbReference type="Pfam" id="PF25885"/>
    </source>
</evidence>
<dbReference type="SUPFAM" id="SSF111369">
    <property type="entry name" value="HlyD-like secretion proteins"/>
    <property type="match status" value="1"/>
</dbReference>
<reference evidence="13 14" key="1">
    <citation type="submission" date="2020-08" db="EMBL/GenBank/DDBJ databases">
        <title>Genomic Encyclopedia of Type Strains, Phase IV (KMG-IV): sequencing the most valuable type-strain genomes for metagenomic binning, comparative biology and taxonomic classification.</title>
        <authorList>
            <person name="Goeker M."/>
        </authorList>
    </citation>
    <scope>NUCLEOTIDE SEQUENCE [LARGE SCALE GENOMIC DNA]</scope>
    <source>
        <strain evidence="13 14">DSM 23240</strain>
    </source>
</reference>
<accession>A0A840RPF2</accession>
<feature type="compositionally biased region" description="Low complexity" evidence="9">
    <location>
        <begin position="1"/>
        <end position="13"/>
    </location>
</feature>
<dbReference type="Gene3D" id="2.40.50.100">
    <property type="match status" value="1"/>
</dbReference>
<keyword evidence="4" id="KW-1003">Cell membrane</keyword>
<evidence type="ECO:0000256" key="2">
    <source>
        <dbReference type="ARBA" id="ARBA00009477"/>
    </source>
</evidence>
<keyword evidence="7 10" id="KW-1133">Transmembrane helix</keyword>
<dbReference type="PANTHER" id="PTHR30386:SF19">
    <property type="entry name" value="MULTIDRUG EXPORT PROTEIN EMRA-RELATED"/>
    <property type="match status" value="1"/>
</dbReference>
<proteinExistence type="inferred from homology"/>
<dbReference type="GO" id="GO:1990961">
    <property type="term" value="P:xenobiotic detoxification by transmembrane export across the plasma membrane"/>
    <property type="evidence" value="ECO:0007669"/>
    <property type="project" value="UniProtKB-ARBA"/>
</dbReference>
<keyword evidence="6 10" id="KW-0812">Transmembrane</keyword>
<dbReference type="GO" id="GO:0015721">
    <property type="term" value="P:bile acid and bile salt transport"/>
    <property type="evidence" value="ECO:0007669"/>
    <property type="project" value="UniProtKB-ARBA"/>
</dbReference>
<keyword evidence="3" id="KW-0813">Transport</keyword>
<dbReference type="InterPro" id="IPR050739">
    <property type="entry name" value="MFP"/>
</dbReference>
<feature type="domain" description="p-hydroxybenzoic acid efflux pump subunit AaeA-like beta-barrel" evidence="12">
    <location>
        <begin position="267"/>
        <end position="357"/>
    </location>
</feature>
<dbReference type="GO" id="GO:0005886">
    <property type="term" value="C:plasma membrane"/>
    <property type="evidence" value="ECO:0007669"/>
    <property type="project" value="UniProtKB-SubCell"/>
</dbReference>
<dbReference type="FunFam" id="2.40.30.170:FF:000003">
    <property type="entry name" value="Multidrug resistance protein A"/>
    <property type="match status" value="1"/>
</dbReference>
<dbReference type="EMBL" id="JACHHQ010000001">
    <property type="protein sequence ID" value="MBB5198886.1"/>
    <property type="molecule type" value="Genomic_DNA"/>
</dbReference>
<evidence type="ECO:0000256" key="1">
    <source>
        <dbReference type="ARBA" id="ARBA00004377"/>
    </source>
</evidence>
<dbReference type="Gene3D" id="1.10.287.470">
    <property type="entry name" value="Helix hairpin bin"/>
    <property type="match status" value="1"/>
</dbReference>
<protein>
    <submittedName>
        <fullName evidence="13">Membrane fusion protein (Multidrug efflux system)</fullName>
    </submittedName>
</protein>
<dbReference type="PANTHER" id="PTHR30386">
    <property type="entry name" value="MEMBRANE FUSION SUBUNIT OF EMRAB-TOLC MULTIDRUG EFFLUX PUMP"/>
    <property type="match status" value="1"/>
</dbReference>
<keyword evidence="14" id="KW-1185">Reference proteome</keyword>
<dbReference type="Gene3D" id="2.40.30.170">
    <property type="match status" value="1"/>
</dbReference>
<dbReference type="Pfam" id="PF25963">
    <property type="entry name" value="Beta-barrel_AAEA"/>
    <property type="match status" value="1"/>
</dbReference>
<comment type="similarity">
    <text evidence="2">Belongs to the membrane fusion protein (MFP) (TC 8.A.1) family.</text>
</comment>
<evidence type="ECO:0000256" key="5">
    <source>
        <dbReference type="ARBA" id="ARBA00022519"/>
    </source>
</evidence>
<name>A0A840RPF2_9BURK</name>
<keyword evidence="8 10" id="KW-0472">Membrane</keyword>
<dbReference type="RefSeq" id="WP_168053149.1">
    <property type="nucleotide sequence ID" value="NZ_JAAOZT010000002.1"/>
</dbReference>
<dbReference type="InterPro" id="IPR058633">
    <property type="entry name" value="EmrA/FarA_HH"/>
</dbReference>
<evidence type="ECO:0000313" key="13">
    <source>
        <dbReference type="EMBL" id="MBB5198886.1"/>
    </source>
</evidence>
<dbReference type="InterPro" id="IPR058634">
    <property type="entry name" value="AaeA-lik-b-barrel"/>
</dbReference>